<reference evidence="6" key="1">
    <citation type="submission" date="2020-12" db="EMBL/GenBank/DDBJ databases">
        <authorList>
            <person name="Huq M.A."/>
        </authorList>
    </citation>
    <scope>NUCLEOTIDE SEQUENCE</scope>
    <source>
        <strain evidence="6">MAHUQ-46</strain>
    </source>
</reference>
<evidence type="ECO:0000256" key="4">
    <source>
        <dbReference type="ARBA" id="ARBA00022801"/>
    </source>
</evidence>
<keyword evidence="3" id="KW-0479">Metal-binding</keyword>
<dbReference type="InterPro" id="IPR036412">
    <property type="entry name" value="HAD-like_sf"/>
</dbReference>
<dbReference type="NCBIfam" id="TIGR01457">
    <property type="entry name" value="HAD-SF-IIA-hyp2"/>
    <property type="match status" value="1"/>
</dbReference>
<gene>
    <name evidence="6" type="ORF">JFN88_20815</name>
</gene>
<keyword evidence="4 6" id="KW-0378">Hydrolase</keyword>
<proteinExistence type="inferred from homology"/>
<dbReference type="PANTHER" id="PTHR19288">
    <property type="entry name" value="4-NITROPHENYLPHOSPHATASE-RELATED"/>
    <property type="match status" value="1"/>
</dbReference>
<name>A0A934MQY3_9BACL</name>
<dbReference type="Pfam" id="PF13344">
    <property type="entry name" value="Hydrolase_6"/>
    <property type="match status" value="1"/>
</dbReference>
<accession>A0A934MQY3</accession>
<protein>
    <submittedName>
        <fullName evidence="6">TIGR01457 family HAD-type hydrolase</fullName>
    </submittedName>
</protein>
<evidence type="ECO:0000313" key="6">
    <source>
        <dbReference type="EMBL" id="MBJ6363656.1"/>
    </source>
</evidence>
<dbReference type="RefSeq" id="WP_199021184.1">
    <property type="nucleotide sequence ID" value="NZ_JAELUP010000103.1"/>
</dbReference>
<dbReference type="Proteomes" id="UP000640274">
    <property type="component" value="Unassembled WGS sequence"/>
</dbReference>
<evidence type="ECO:0000313" key="7">
    <source>
        <dbReference type="Proteomes" id="UP000640274"/>
    </source>
</evidence>
<dbReference type="GO" id="GO:0046872">
    <property type="term" value="F:metal ion binding"/>
    <property type="evidence" value="ECO:0007669"/>
    <property type="project" value="UniProtKB-KW"/>
</dbReference>
<evidence type="ECO:0000256" key="5">
    <source>
        <dbReference type="ARBA" id="ARBA00022842"/>
    </source>
</evidence>
<dbReference type="Pfam" id="PF13242">
    <property type="entry name" value="Hydrolase_like"/>
    <property type="match status" value="1"/>
</dbReference>
<comment type="cofactor">
    <cofactor evidence="1">
        <name>Mg(2+)</name>
        <dbReference type="ChEBI" id="CHEBI:18420"/>
    </cofactor>
</comment>
<dbReference type="InterPro" id="IPR023214">
    <property type="entry name" value="HAD_sf"/>
</dbReference>
<comment type="caution">
    <text evidence="6">The sequence shown here is derived from an EMBL/GenBank/DDBJ whole genome shotgun (WGS) entry which is preliminary data.</text>
</comment>
<dbReference type="Gene3D" id="3.40.50.1000">
    <property type="entry name" value="HAD superfamily/HAD-like"/>
    <property type="match status" value="2"/>
</dbReference>
<dbReference type="EMBL" id="JAELUP010000103">
    <property type="protein sequence ID" value="MBJ6363656.1"/>
    <property type="molecule type" value="Genomic_DNA"/>
</dbReference>
<dbReference type="InterPro" id="IPR006357">
    <property type="entry name" value="HAD-SF_hydro_IIA"/>
</dbReference>
<sequence>MSVQKLSAPKGLLIDLDGTLYHGERKIDGADEWIVSLREAGLPYLFVTNNSTAAPEIVANRLSRMGIPAAAEDVVTSAQAAAAYIARIRPGASVHILGETGLRQAAACAGLRLEPEGRPDFVLQGIDRELTYEKLKRTVALLLEGAEYILTNPDVLLPSDDGLLPGAGSLSALLQTASGVKPTIIGKPSNILVEFALDRMGLKAGDTWMVGDNMATDIAAGKSAGCGTALVLTGLTNTGNLDHYREQTGIEPDGIFADLRELNTYILSLLGI</sequence>
<keyword evidence="7" id="KW-1185">Reference proteome</keyword>
<dbReference type="GO" id="GO:0016791">
    <property type="term" value="F:phosphatase activity"/>
    <property type="evidence" value="ECO:0007669"/>
    <property type="project" value="TreeGrafter"/>
</dbReference>
<evidence type="ECO:0000256" key="2">
    <source>
        <dbReference type="ARBA" id="ARBA00006696"/>
    </source>
</evidence>
<evidence type="ECO:0000256" key="1">
    <source>
        <dbReference type="ARBA" id="ARBA00001946"/>
    </source>
</evidence>
<evidence type="ECO:0000256" key="3">
    <source>
        <dbReference type="ARBA" id="ARBA00022723"/>
    </source>
</evidence>
<dbReference type="NCBIfam" id="TIGR01460">
    <property type="entry name" value="HAD-SF-IIA"/>
    <property type="match status" value="1"/>
</dbReference>
<dbReference type="SUPFAM" id="SSF56784">
    <property type="entry name" value="HAD-like"/>
    <property type="match status" value="1"/>
</dbReference>
<dbReference type="InterPro" id="IPR006354">
    <property type="entry name" value="HAD-SF_hydro_IIA_hyp1"/>
</dbReference>
<dbReference type="AlphaFoldDB" id="A0A934MQY3"/>
<keyword evidence="5" id="KW-0460">Magnesium</keyword>
<organism evidence="6 7">
    <name type="scientific">Paenibacillus roseus</name>
    <dbReference type="NCBI Taxonomy" id="2798579"/>
    <lineage>
        <taxon>Bacteria</taxon>
        <taxon>Bacillati</taxon>
        <taxon>Bacillota</taxon>
        <taxon>Bacilli</taxon>
        <taxon>Bacillales</taxon>
        <taxon>Paenibacillaceae</taxon>
        <taxon>Paenibacillus</taxon>
    </lineage>
</organism>
<dbReference type="GO" id="GO:0005737">
    <property type="term" value="C:cytoplasm"/>
    <property type="evidence" value="ECO:0007669"/>
    <property type="project" value="TreeGrafter"/>
</dbReference>
<comment type="similarity">
    <text evidence="2">Belongs to the HAD-like hydrolase superfamily. NagD family.</text>
</comment>
<dbReference type="PANTHER" id="PTHR19288:SF46">
    <property type="entry name" value="HALOACID DEHALOGENASE-LIKE HYDROLASE DOMAIN-CONTAINING PROTEIN 2"/>
    <property type="match status" value="1"/>
</dbReference>